<evidence type="ECO:0000313" key="3">
    <source>
        <dbReference type="EMBL" id="KAF4375348.1"/>
    </source>
</evidence>
<dbReference type="SMART" id="SM00256">
    <property type="entry name" value="FBOX"/>
    <property type="match status" value="1"/>
</dbReference>
<sequence>MDELPEDIIVIIFSNLDVKTLLSLRFTCRQWHQIINGSCFGRQLAEKQNLKKGVVQQPMLLIFYPNHNPSSSDDHHRILNPNPNPNNKDERVLEIDLNLFPWPNWHSNNNKDPLLFESCANGIFCFTRNSSCTKSYLVNPLRKEILELPPLNIEPPPRLKYRYCYYGLGFDKLKRKYKIVCAVIDCYKDSIIFTFYTLKESKWVQLITKLPSQYVPLRCPIWIDNKGVMYWICFDPYGNNIDYDHNRYMVMALHLEKEEFRFVSFNKGEYGYSYSANTQLVDLNNGVLSLVYYLEYDTEIWNLINVDEKENWVKMYKIENSRKSNYVFPYNIHHQYYYCHYHDLPYNEVIGPWENGEVLIRCRRGTFMAYNPSTNTFKKLNFSPIDHTKFCYSNSYTPSLASVSWIQDHFLN</sequence>
<proteinExistence type="predicted"/>
<dbReference type="Gene3D" id="1.20.1280.50">
    <property type="match status" value="1"/>
</dbReference>
<dbReference type="CDD" id="cd09917">
    <property type="entry name" value="F-box_SF"/>
    <property type="match status" value="1"/>
</dbReference>
<dbReference type="InterPro" id="IPR017451">
    <property type="entry name" value="F-box-assoc_interact_dom"/>
</dbReference>
<dbReference type="Proteomes" id="UP000525078">
    <property type="component" value="Unassembled WGS sequence"/>
</dbReference>
<protein>
    <recommendedName>
        <fullName evidence="1">F-box domain-containing protein</fullName>
    </recommendedName>
</protein>
<keyword evidence="5" id="KW-1185">Reference proteome</keyword>
<feature type="domain" description="F-box" evidence="1">
    <location>
        <begin position="1"/>
        <end position="44"/>
    </location>
</feature>
<evidence type="ECO:0000313" key="2">
    <source>
        <dbReference type="EMBL" id="KAF4348883.1"/>
    </source>
</evidence>
<comment type="caution">
    <text evidence="2">The sequence shown here is derived from an EMBL/GenBank/DDBJ whole genome shotgun (WGS) entry which is preliminary data.</text>
</comment>
<accession>A0A7J6DS50</accession>
<dbReference type="Proteomes" id="UP000583929">
    <property type="component" value="Unassembled WGS sequence"/>
</dbReference>
<dbReference type="InterPro" id="IPR050796">
    <property type="entry name" value="SCF_F-box_component"/>
</dbReference>
<name>A0A7J6DS50_CANSA</name>
<evidence type="ECO:0000313" key="5">
    <source>
        <dbReference type="Proteomes" id="UP000583929"/>
    </source>
</evidence>
<dbReference type="InterPro" id="IPR001810">
    <property type="entry name" value="F-box_dom"/>
</dbReference>
<dbReference type="NCBIfam" id="TIGR01640">
    <property type="entry name" value="F_box_assoc_1"/>
    <property type="match status" value="1"/>
</dbReference>
<dbReference type="PANTHER" id="PTHR31672:SF13">
    <property type="entry name" value="F-BOX PROTEIN CPR30-LIKE"/>
    <property type="match status" value="1"/>
</dbReference>
<dbReference type="PROSITE" id="PS50181">
    <property type="entry name" value="FBOX"/>
    <property type="match status" value="1"/>
</dbReference>
<dbReference type="EMBL" id="JAATIP010000420">
    <property type="protein sequence ID" value="KAF4348883.1"/>
    <property type="molecule type" value="Genomic_DNA"/>
</dbReference>
<dbReference type="Pfam" id="PF08268">
    <property type="entry name" value="FBA_3"/>
    <property type="match status" value="1"/>
</dbReference>
<evidence type="ECO:0000259" key="1">
    <source>
        <dbReference type="PROSITE" id="PS50181"/>
    </source>
</evidence>
<evidence type="ECO:0000313" key="4">
    <source>
        <dbReference type="Proteomes" id="UP000525078"/>
    </source>
</evidence>
<dbReference type="Pfam" id="PF00646">
    <property type="entry name" value="F-box"/>
    <property type="match status" value="1"/>
</dbReference>
<gene>
    <name evidence="2" type="ORF">F8388_002051</name>
    <name evidence="3" type="ORF">G4B88_022014</name>
</gene>
<organism evidence="2 4">
    <name type="scientific">Cannabis sativa</name>
    <name type="common">Hemp</name>
    <name type="synonym">Marijuana</name>
    <dbReference type="NCBI Taxonomy" id="3483"/>
    <lineage>
        <taxon>Eukaryota</taxon>
        <taxon>Viridiplantae</taxon>
        <taxon>Streptophyta</taxon>
        <taxon>Embryophyta</taxon>
        <taxon>Tracheophyta</taxon>
        <taxon>Spermatophyta</taxon>
        <taxon>Magnoliopsida</taxon>
        <taxon>eudicotyledons</taxon>
        <taxon>Gunneridae</taxon>
        <taxon>Pentapetalae</taxon>
        <taxon>rosids</taxon>
        <taxon>fabids</taxon>
        <taxon>Rosales</taxon>
        <taxon>Cannabaceae</taxon>
        <taxon>Cannabis</taxon>
    </lineage>
</organism>
<dbReference type="InterPro" id="IPR013187">
    <property type="entry name" value="F-box-assoc_dom_typ3"/>
</dbReference>
<dbReference type="AlphaFoldDB" id="A0A7J6DS50"/>
<dbReference type="SUPFAM" id="SSF81383">
    <property type="entry name" value="F-box domain"/>
    <property type="match status" value="1"/>
</dbReference>
<dbReference type="EMBL" id="JAATIQ010000163">
    <property type="protein sequence ID" value="KAF4375348.1"/>
    <property type="molecule type" value="Genomic_DNA"/>
</dbReference>
<dbReference type="InterPro" id="IPR036047">
    <property type="entry name" value="F-box-like_dom_sf"/>
</dbReference>
<reference evidence="4 5" key="1">
    <citation type="journal article" date="2020" name="bioRxiv">
        <title>Sequence and annotation of 42 cannabis genomes reveals extensive copy number variation in cannabinoid synthesis and pathogen resistance genes.</title>
        <authorList>
            <person name="Mckernan K.J."/>
            <person name="Helbert Y."/>
            <person name="Kane L.T."/>
            <person name="Ebling H."/>
            <person name="Zhang L."/>
            <person name="Liu B."/>
            <person name="Eaton Z."/>
            <person name="Mclaughlin S."/>
            <person name="Kingan S."/>
            <person name="Baybayan P."/>
            <person name="Concepcion G."/>
            <person name="Jordan M."/>
            <person name="Riva A."/>
            <person name="Barbazuk W."/>
            <person name="Harkins T."/>
        </authorList>
    </citation>
    <scope>NUCLEOTIDE SEQUENCE [LARGE SCALE GENOMIC DNA]</scope>
    <source>
        <strain evidence="4 5">cv. Jamaican Lion 4</strain>
        <strain evidence="3">Father</strain>
        <strain evidence="2">Mother</strain>
        <tissue evidence="2">Leaf</tissue>
    </source>
</reference>
<dbReference type="PANTHER" id="PTHR31672">
    <property type="entry name" value="BNACNNG10540D PROTEIN"/>
    <property type="match status" value="1"/>
</dbReference>